<reference evidence="3 4" key="1">
    <citation type="submission" date="2019-03" db="EMBL/GenBank/DDBJ databases">
        <title>Genomic Encyclopedia of Type Strains, Phase IV (KMG-IV): sequencing the most valuable type-strain genomes for metagenomic binning, comparative biology and taxonomic classification.</title>
        <authorList>
            <person name="Goeker M."/>
        </authorList>
    </citation>
    <scope>NUCLEOTIDE SEQUENCE [LARGE SCALE GENOMIC DNA]</scope>
    <source>
        <strain evidence="3 4">DSM 7445</strain>
    </source>
</reference>
<dbReference type="PANTHER" id="PTHR32309:SF13">
    <property type="entry name" value="FERRIC ENTEROBACTIN TRANSPORT PROTEIN FEPE"/>
    <property type="match status" value="1"/>
</dbReference>
<dbReference type="InterPro" id="IPR027417">
    <property type="entry name" value="P-loop_NTPase"/>
</dbReference>
<dbReference type="GO" id="GO:0004713">
    <property type="term" value="F:protein tyrosine kinase activity"/>
    <property type="evidence" value="ECO:0007669"/>
    <property type="project" value="UniProtKB-KW"/>
</dbReference>
<dbReference type="PANTHER" id="PTHR32309">
    <property type="entry name" value="TYROSINE-PROTEIN KINASE"/>
    <property type="match status" value="1"/>
</dbReference>
<dbReference type="InterPro" id="IPR037257">
    <property type="entry name" value="T2SS_E_N_sf"/>
</dbReference>
<dbReference type="EMBL" id="SLZQ01000001">
    <property type="protein sequence ID" value="TCS39264.1"/>
    <property type="molecule type" value="Genomic_DNA"/>
</dbReference>
<comment type="caution">
    <text evidence="3">The sequence shown here is derived from an EMBL/GenBank/DDBJ whole genome shotgun (WGS) entry which is preliminary data.</text>
</comment>
<evidence type="ECO:0000256" key="1">
    <source>
        <dbReference type="ARBA" id="ARBA00022741"/>
    </source>
</evidence>
<proteinExistence type="predicted"/>
<keyword evidence="3" id="KW-0675">Receptor</keyword>
<sequence>MNQPVPPIATLPVSVNHEMTMGRMLVDRGKITPTDAERVLRLQREQGMRFGEAARSLGLITEADIQQVLANQFGFSYLQPGQGDFPKELVAAYEPHGEATEILRMVRSQLLQRWFAGTRNELVVASIGAEDGASMFVANLGIMFAQLGQPTLIIDANMRQPRQQDIFGIKSRMGLSEILAGRCGLQAICRSDYFENLSVLPSGTIPPNPQELLYRPIFQVLREHLCRHFSIILIDVPPLSGSGDALAVASGIGGVMLVARQDATYLSDLKTVQDKMKRCGVELVGSVMIK</sequence>
<dbReference type="OrthoDB" id="9808257at2"/>
<dbReference type="Gene3D" id="3.40.50.300">
    <property type="entry name" value="P-loop containing nucleotide triphosphate hydrolases"/>
    <property type="match status" value="1"/>
</dbReference>
<dbReference type="Proteomes" id="UP000295382">
    <property type="component" value="Unassembled WGS sequence"/>
</dbReference>
<dbReference type="GO" id="GO:0005524">
    <property type="term" value="F:ATP binding"/>
    <property type="evidence" value="ECO:0007669"/>
    <property type="project" value="UniProtKB-KW"/>
</dbReference>
<dbReference type="CDD" id="cd05387">
    <property type="entry name" value="BY-kinase"/>
    <property type="match status" value="1"/>
</dbReference>
<gene>
    <name evidence="3" type="ORF">EDC30_101219</name>
</gene>
<dbReference type="NCBIfam" id="TIGR01007">
    <property type="entry name" value="eps_fam"/>
    <property type="match status" value="1"/>
</dbReference>
<keyword evidence="2" id="KW-0067">ATP-binding</keyword>
<dbReference type="RefSeq" id="WP_132256488.1">
    <property type="nucleotide sequence ID" value="NZ_SLZQ01000001.1"/>
</dbReference>
<organism evidence="3 4">
    <name type="scientific">Paucimonas lemoignei</name>
    <name type="common">Pseudomonas lemoignei</name>
    <dbReference type="NCBI Taxonomy" id="29443"/>
    <lineage>
        <taxon>Bacteria</taxon>
        <taxon>Pseudomonadati</taxon>
        <taxon>Pseudomonadota</taxon>
        <taxon>Betaproteobacteria</taxon>
        <taxon>Burkholderiales</taxon>
        <taxon>Burkholderiaceae</taxon>
        <taxon>Paucimonas</taxon>
    </lineage>
</organism>
<dbReference type="InterPro" id="IPR050445">
    <property type="entry name" value="Bact_polysacc_biosynth/exp"/>
</dbReference>
<name>A0A4R3I223_PAULE</name>
<evidence type="ECO:0000313" key="4">
    <source>
        <dbReference type="Proteomes" id="UP000295382"/>
    </source>
</evidence>
<dbReference type="GO" id="GO:0005886">
    <property type="term" value="C:plasma membrane"/>
    <property type="evidence" value="ECO:0007669"/>
    <property type="project" value="TreeGrafter"/>
</dbReference>
<keyword evidence="3" id="KW-0829">Tyrosine-protein kinase</keyword>
<dbReference type="AlphaFoldDB" id="A0A4R3I223"/>
<accession>A0A4R3I223</accession>
<dbReference type="SUPFAM" id="SSF160246">
    <property type="entry name" value="EspE N-terminal domain-like"/>
    <property type="match status" value="1"/>
</dbReference>
<protein>
    <submittedName>
        <fullName evidence="3">Receptor protein-tyrosine kinase</fullName>
    </submittedName>
</protein>
<keyword evidence="4" id="KW-1185">Reference proteome</keyword>
<dbReference type="SUPFAM" id="SSF52540">
    <property type="entry name" value="P-loop containing nucleoside triphosphate hydrolases"/>
    <property type="match status" value="1"/>
</dbReference>
<dbReference type="InterPro" id="IPR005702">
    <property type="entry name" value="Wzc-like_C"/>
</dbReference>
<keyword evidence="3" id="KW-0418">Kinase</keyword>
<evidence type="ECO:0000313" key="3">
    <source>
        <dbReference type="EMBL" id="TCS39264.1"/>
    </source>
</evidence>
<keyword evidence="3" id="KW-0808">Transferase</keyword>
<evidence type="ECO:0000256" key="2">
    <source>
        <dbReference type="ARBA" id="ARBA00022840"/>
    </source>
</evidence>
<keyword evidence="1" id="KW-0547">Nucleotide-binding</keyword>